<comment type="similarity">
    <text evidence="1 2">Belongs to the casein kinase 2 subunit beta family.</text>
</comment>
<dbReference type="eggNOG" id="KOG3092">
    <property type="taxonomic scope" value="Eukaryota"/>
</dbReference>
<dbReference type="GO" id="GO:0019887">
    <property type="term" value="F:protein kinase regulator activity"/>
    <property type="evidence" value="ECO:0000318"/>
    <property type="project" value="GO_Central"/>
</dbReference>
<dbReference type="FunFam" id="1.10.1820.10:FF:000005">
    <property type="entry name" value="Casein kinase II subunit beta"/>
    <property type="match status" value="1"/>
</dbReference>
<organism evidence="4 5">
    <name type="scientific">Trichomonas vaginalis (strain ATCC PRA-98 / G3)</name>
    <dbReference type="NCBI Taxonomy" id="412133"/>
    <lineage>
        <taxon>Eukaryota</taxon>
        <taxon>Metamonada</taxon>
        <taxon>Parabasalia</taxon>
        <taxon>Trichomonadida</taxon>
        <taxon>Trichomonadidae</taxon>
        <taxon>Trichomonas</taxon>
    </lineage>
</organism>
<dbReference type="PANTHER" id="PTHR11740">
    <property type="entry name" value="CASEIN KINASE II SUBUNIT BETA"/>
    <property type="match status" value="1"/>
</dbReference>
<dbReference type="PRINTS" id="PR00472">
    <property type="entry name" value="CASNKINASEII"/>
</dbReference>
<dbReference type="InterPro" id="IPR000704">
    <property type="entry name" value="Casein_kinase_II_reg-sub"/>
</dbReference>
<keyword evidence="5" id="KW-1185">Reference proteome</keyword>
<evidence type="ECO:0000313" key="5">
    <source>
        <dbReference type="Proteomes" id="UP000001542"/>
    </source>
</evidence>
<comment type="subunit">
    <text evidence="2">Tetramer of two alpha and two beta subunits.</text>
</comment>
<reference evidence="4" key="1">
    <citation type="submission" date="2006-10" db="EMBL/GenBank/DDBJ databases">
        <authorList>
            <person name="Amadeo P."/>
            <person name="Zhao Q."/>
            <person name="Wortman J."/>
            <person name="Fraser-Liggett C."/>
            <person name="Carlton J."/>
        </authorList>
    </citation>
    <scope>NUCLEOTIDE SEQUENCE</scope>
    <source>
        <strain evidence="4">G3</strain>
    </source>
</reference>
<dbReference type="Gene3D" id="1.10.1820.10">
    <property type="entry name" value="protein kinase ck2 holoenzyme, chain C, domain 1"/>
    <property type="match status" value="1"/>
</dbReference>
<dbReference type="InterPro" id="IPR035991">
    <property type="entry name" value="Casein_kinase_II_beta-like"/>
</dbReference>
<dbReference type="InParanoid" id="A2DFH2"/>
<accession>A2DFH2</accession>
<protein>
    <recommendedName>
        <fullName evidence="2">Casein kinase II subunit beta</fullName>
        <shortName evidence="2">CK II beta</shortName>
    </recommendedName>
</protein>
<reference evidence="4" key="2">
    <citation type="journal article" date="2007" name="Science">
        <title>Draft genome sequence of the sexually transmitted pathogen Trichomonas vaginalis.</title>
        <authorList>
            <person name="Carlton J.M."/>
            <person name="Hirt R.P."/>
            <person name="Silva J.C."/>
            <person name="Delcher A.L."/>
            <person name="Schatz M."/>
            <person name="Zhao Q."/>
            <person name="Wortman J.R."/>
            <person name="Bidwell S.L."/>
            <person name="Alsmark U.C.M."/>
            <person name="Besteiro S."/>
            <person name="Sicheritz-Ponten T."/>
            <person name="Noel C.J."/>
            <person name="Dacks J.B."/>
            <person name="Foster P.G."/>
            <person name="Simillion C."/>
            <person name="Van de Peer Y."/>
            <person name="Miranda-Saavedra D."/>
            <person name="Barton G.J."/>
            <person name="Westrop G.D."/>
            <person name="Mueller S."/>
            <person name="Dessi D."/>
            <person name="Fiori P.L."/>
            <person name="Ren Q."/>
            <person name="Paulsen I."/>
            <person name="Zhang H."/>
            <person name="Bastida-Corcuera F.D."/>
            <person name="Simoes-Barbosa A."/>
            <person name="Brown M.T."/>
            <person name="Hayes R.D."/>
            <person name="Mukherjee M."/>
            <person name="Okumura C.Y."/>
            <person name="Schneider R."/>
            <person name="Smith A.J."/>
            <person name="Vanacova S."/>
            <person name="Villalvazo M."/>
            <person name="Haas B.J."/>
            <person name="Pertea M."/>
            <person name="Feldblyum T.V."/>
            <person name="Utterback T.R."/>
            <person name="Shu C.L."/>
            <person name="Osoegawa K."/>
            <person name="de Jong P.J."/>
            <person name="Hrdy I."/>
            <person name="Horvathova L."/>
            <person name="Zubacova Z."/>
            <person name="Dolezal P."/>
            <person name="Malik S.B."/>
            <person name="Logsdon J.M. Jr."/>
            <person name="Henze K."/>
            <person name="Gupta A."/>
            <person name="Wang C.C."/>
            <person name="Dunne R.L."/>
            <person name="Upcroft J.A."/>
            <person name="Upcroft P."/>
            <person name="White O."/>
            <person name="Salzberg S.L."/>
            <person name="Tang P."/>
            <person name="Chiu C.-H."/>
            <person name="Lee Y.-S."/>
            <person name="Embley T.M."/>
            <person name="Coombs G.H."/>
            <person name="Mottram J.C."/>
            <person name="Tachezy J."/>
            <person name="Fraser-Liggett C.M."/>
            <person name="Johnson P.J."/>
        </authorList>
    </citation>
    <scope>NUCLEOTIDE SEQUENCE [LARGE SCALE GENOMIC DNA]</scope>
    <source>
        <strain evidence="4">G3</strain>
    </source>
</reference>
<dbReference type="InterPro" id="IPR016149">
    <property type="entry name" value="Casein_kin_II_reg-sub_N"/>
</dbReference>
<dbReference type="Pfam" id="PF01214">
    <property type="entry name" value="CK_II_beta"/>
    <property type="match status" value="1"/>
</dbReference>
<proteinExistence type="inferred from homology"/>
<dbReference type="GO" id="GO:0005956">
    <property type="term" value="C:protein kinase CK2 complex"/>
    <property type="evidence" value="ECO:0000318"/>
    <property type="project" value="GO_Central"/>
</dbReference>
<evidence type="ECO:0000256" key="2">
    <source>
        <dbReference type="RuleBase" id="RU361268"/>
    </source>
</evidence>
<dbReference type="Gene3D" id="2.20.25.20">
    <property type="match status" value="1"/>
</dbReference>
<evidence type="ECO:0000256" key="3">
    <source>
        <dbReference type="SAM" id="MobiDB-lite"/>
    </source>
</evidence>
<evidence type="ECO:0000256" key="1">
    <source>
        <dbReference type="ARBA" id="ARBA00006941"/>
    </source>
</evidence>
<dbReference type="PANTHER" id="PTHR11740:SF0">
    <property type="entry name" value="CASEIN KINASE II SUBUNIT BETA"/>
    <property type="match status" value="1"/>
</dbReference>
<dbReference type="FunFam" id="2.20.25.20:FF:000001">
    <property type="entry name" value="Casein kinase II subunit beta"/>
    <property type="match status" value="1"/>
</dbReference>
<dbReference type="VEuPathDB" id="TrichDB:TVAG_437260"/>
<name>A2DFH2_TRIV3</name>
<dbReference type="OMA" id="KCEDIYA"/>
<dbReference type="GO" id="GO:0005737">
    <property type="term" value="C:cytoplasm"/>
    <property type="evidence" value="ECO:0000318"/>
    <property type="project" value="GO_Central"/>
</dbReference>
<dbReference type="KEGG" id="tva:5466447"/>
<dbReference type="SMR" id="A2DFH2"/>
<feature type="region of interest" description="Disordered" evidence="3">
    <location>
        <begin position="1"/>
        <end position="20"/>
    </location>
</feature>
<dbReference type="SMART" id="SM01085">
    <property type="entry name" value="CK_II_beta"/>
    <property type="match status" value="1"/>
</dbReference>
<dbReference type="EMBL" id="DS113194">
    <property type="protein sequence ID" value="EAY20900.1"/>
    <property type="molecule type" value="Genomic_DNA"/>
</dbReference>
<dbReference type="STRING" id="5722.A2DFH2"/>
<dbReference type="Proteomes" id="UP000001542">
    <property type="component" value="Unassembled WGS sequence"/>
</dbReference>
<sequence length="222" mass="26114">MAESCYEEESYEEEEESNSLEYESEYSSSYYSDWIGDFLHTENLDWIAKVDNFFLGDDFNLNGLSDEVKNYKNLIKVLRGTEPEDMPYTIETDRELQKLYMLIHARYIYTESGLYQIYESYQEGAYGKCPRIACNGQKCIPYGMSTKYGVSPCLIYCPRCKDVYRSPNPEMNRWDGCAFGPYFAHVFERDLSHLLKIPKCEECKLSIKGFKLADSKRRLRRK</sequence>
<dbReference type="RefSeq" id="XP_001581886.1">
    <property type="nucleotide sequence ID" value="XM_001581836.1"/>
</dbReference>
<dbReference type="OrthoDB" id="2275560at2759"/>
<evidence type="ECO:0000313" key="4">
    <source>
        <dbReference type="EMBL" id="EAY20900.1"/>
    </source>
</evidence>
<dbReference type="SUPFAM" id="SSF57798">
    <property type="entry name" value="Casein kinase II beta subunit"/>
    <property type="match status" value="1"/>
</dbReference>
<dbReference type="AlphaFoldDB" id="A2DFH2"/>
<gene>
    <name evidence="4" type="ORF">TVAG_437260</name>
</gene>
<dbReference type="VEuPathDB" id="TrichDB:TVAGG3_0564810"/>